<proteinExistence type="predicted"/>
<accession>A0ABS6YER3</accession>
<protein>
    <recommendedName>
        <fullName evidence="3">ATP-grasp domain-containing protein</fullName>
    </recommendedName>
</protein>
<gene>
    <name evidence="1" type="ORF">KZO38_09865</name>
</gene>
<evidence type="ECO:0000313" key="1">
    <source>
        <dbReference type="EMBL" id="MBW4770057.1"/>
    </source>
</evidence>
<dbReference type="Proteomes" id="UP000788426">
    <property type="component" value="Unassembled WGS sequence"/>
</dbReference>
<reference evidence="1 2" key="1">
    <citation type="submission" date="2021-07" db="EMBL/GenBank/DDBJ databases">
        <title>Genomic diversity and antimicrobial resistance of Prevotella spp. isolated from chronic lung disease airways.</title>
        <authorList>
            <person name="Webb K.A."/>
            <person name="Olagoke O.S."/>
            <person name="Baird T."/>
            <person name="Neill J."/>
            <person name="Pham A."/>
            <person name="Wells T.J."/>
            <person name="Ramsay K.A."/>
            <person name="Bell S.C."/>
            <person name="Sarovich D.S."/>
            <person name="Price E.P."/>
        </authorList>
    </citation>
    <scope>NUCLEOTIDE SEQUENCE [LARGE SCALE GENOMIC DNA]</scope>
    <source>
        <strain evidence="1 2">SCHI0011.S.12</strain>
    </source>
</reference>
<evidence type="ECO:0000313" key="2">
    <source>
        <dbReference type="Proteomes" id="UP000788426"/>
    </source>
</evidence>
<comment type="caution">
    <text evidence="1">The sequence shown here is derived from an EMBL/GenBank/DDBJ whole genome shotgun (WGS) entry which is preliminary data.</text>
</comment>
<organism evidence="1 2">
    <name type="scientific">Hoylesella nanceiensis</name>
    <dbReference type="NCBI Taxonomy" id="425941"/>
    <lineage>
        <taxon>Bacteria</taxon>
        <taxon>Pseudomonadati</taxon>
        <taxon>Bacteroidota</taxon>
        <taxon>Bacteroidia</taxon>
        <taxon>Bacteroidales</taxon>
        <taxon>Prevotellaceae</taxon>
        <taxon>Hoylesella</taxon>
    </lineage>
</organism>
<dbReference type="EMBL" id="JAHXCT010000008">
    <property type="protein sequence ID" value="MBW4770057.1"/>
    <property type="molecule type" value="Genomic_DNA"/>
</dbReference>
<evidence type="ECO:0008006" key="3">
    <source>
        <dbReference type="Google" id="ProtNLM"/>
    </source>
</evidence>
<name>A0ABS6YER3_9BACT</name>
<sequence>MTLHIFNPEHDIALAINKSIFTAPHSARELRADLGFLPALYAQKGDWVLVENVEAANESLRHLNAFSKEVELLSPAQLAEKDLSNIDLRIQPWGWDRAITTYLLGINPQLEQFLPSNEALETIRNISNRSFAACSLLPHLVSLSDDLIGDSMYFTDSHEKVMQFFNHNPALYVIKAPWSSSGRGVRYIDNTVDESNKGWMKNILEQQGGLIIEPYYNRVLDFGMEFYASEQGEIEYKGLSIFSTENRAYSGNLLANEAIKEGIVNQFVKQELLQLVQINICSQLASAFKGKYIGNFGVDMMVVTTDDATTFKLHPCVELNLRTTMGHVALALSPTDFAPKKMMKIDYLDKYHLAINLVGDDLLDTNLVR</sequence>
<dbReference type="RefSeq" id="WP_219482270.1">
    <property type="nucleotide sequence ID" value="NZ_JAHXCT010000008.1"/>
</dbReference>
<keyword evidence="2" id="KW-1185">Reference proteome</keyword>